<evidence type="ECO:0000256" key="1">
    <source>
        <dbReference type="SAM" id="MobiDB-lite"/>
    </source>
</evidence>
<feature type="region of interest" description="Disordered" evidence="1">
    <location>
        <begin position="1"/>
        <end position="85"/>
    </location>
</feature>
<comment type="caution">
    <text evidence="2">The sequence shown here is derived from an EMBL/GenBank/DDBJ whole genome shotgun (WGS) entry which is preliminary data.</text>
</comment>
<dbReference type="EMBL" id="JAHHUM010002307">
    <property type="protein sequence ID" value="KAK5605338.1"/>
    <property type="molecule type" value="Genomic_DNA"/>
</dbReference>
<feature type="compositionally biased region" description="Basic and acidic residues" evidence="1">
    <location>
        <begin position="46"/>
        <end position="57"/>
    </location>
</feature>
<protein>
    <submittedName>
        <fullName evidence="2">Uncharacterized protein</fullName>
    </submittedName>
</protein>
<evidence type="ECO:0000313" key="3">
    <source>
        <dbReference type="Proteomes" id="UP001311232"/>
    </source>
</evidence>
<accession>A0AAV9R7T5</accession>
<dbReference type="AlphaFoldDB" id="A0AAV9R7T5"/>
<dbReference type="Proteomes" id="UP001311232">
    <property type="component" value="Unassembled WGS sequence"/>
</dbReference>
<organism evidence="2 3">
    <name type="scientific">Crenichthys baileyi</name>
    <name type="common">White River springfish</name>
    <dbReference type="NCBI Taxonomy" id="28760"/>
    <lineage>
        <taxon>Eukaryota</taxon>
        <taxon>Metazoa</taxon>
        <taxon>Chordata</taxon>
        <taxon>Craniata</taxon>
        <taxon>Vertebrata</taxon>
        <taxon>Euteleostomi</taxon>
        <taxon>Actinopterygii</taxon>
        <taxon>Neopterygii</taxon>
        <taxon>Teleostei</taxon>
        <taxon>Neoteleostei</taxon>
        <taxon>Acanthomorphata</taxon>
        <taxon>Ovalentaria</taxon>
        <taxon>Atherinomorphae</taxon>
        <taxon>Cyprinodontiformes</taxon>
        <taxon>Goodeidae</taxon>
        <taxon>Crenichthys</taxon>
    </lineage>
</organism>
<proteinExistence type="predicted"/>
<feature type="compositionally biased region" description="Polar residues" evidence="1">
    <location>
        <begin position="1"/>
        <end position="16"/>
    </location>
</feature>
<reference evidence="2 3" key="1">
    <citation type="submission" date="2021-06" db="EMBL/GenBank/DDBJ databases">
        <authorList>
            <person name="Palmer J.M."/>
        </authorList>
    </citation>
    <scope>NUCLEOTIDE SEQUENCE [LARGE SCALE GENOMIC DNA]</scope>
    <source>
        <strain evidence="2 3">MEX-2019</strain>
        <tissue evidence="2">Muscle</tissue>
    </source>
</reference>
<name>A0AAV9R7T5_9TELE</name>
<sequence>MRLSQPGTCTRANQPPQAELPQRRYKMHSTASPNYDHKPASGRGQDPQEKASEEGHHSAPKTGHPTNPTTKPQAPHQVGRTHTRTGYPCCTELEIKLCQ</sequence>
<evidence type="ECO:0000313" key="2">
    <source>
        <dbReference type="EMBL" id="KAK5605338.1"/>
    </source>
</evidence>
<gene>
    <name evidence="2" type="ORF">CRENBAI_009271</name>
</gene>
<keyword evidence="3" id="KW-1185">Reference proteome</keyword>